<evidence type="ECO:0000313" key="3">
    <source>
        <dbReference type="EMBL" id="NVE94129.1"/>
    </source>
</evidence>
<keyword evidence="4" id="KW-1185">Reference proteome</keyword>
<feature type="signal peptide" evidence="2">
    <location>
        <begin position="1"/>
        <end position="31"/>
    </location>
</feature>
<keyword evidence="1" id="KW-0812">Transmembrane</keyword>
<protein>
    <submittedName>
        <fullName evidence="3">Uncharacterized protein</fullName>
    </submittedName>
</protein>
<keyword evidence="2" id="KW-0732">Signal</keyword>
<dbReference type="RefSeq" id="WP_176272441.1">
    <property type="nucleotide sequence ID" value="NZ_JABWTA010000001.1"/>
</dbReference>
<gene>
    <name evidence="3" type="ORF">HUO12_04370</name>
</gene>
<feature type="chain" id="PRO_5032541232" evidence="2">
    <location>
        <begin position="32"/>
        <end position="202"/>
    </location>
</feature>
<dbReference type="EMBL" id="JABWTA010000001">
    <property type="protein sequence ID" value="NVE94129.1"/>
    <property type="molecule type" value="Genomic_DNA"/>
</dbReference>
<keyword evidence="1" id="KW-1133">Transmembrane helix</keyword>
<sequence length="202" mass="23285">MSMTGKLFAKGGIATAAVGAMALAGATPAQARHGDRDKIDAGDIIAGAVIIGGIAAIASAASKNKRDRFRYDDYRYRDRDRDYRDRGYYRGHNYRRGNPRRAVEKCIRAAERDARRSGYRFADVTEIRDVDRRSYGWRVKGRLVVDGNRGWGRYNTRYNRYDRYDRHGRYDRGYDRDAGKFTCYIERGRVTDVDYRGIRGLR</sequence>
<evidence type="ECO:0000256" key="2">
    <source>
        <dbReference type="SAM" id="SignalP"/>
    </source>
</evidence>
<reference evidence="3 4" key="1">
    <citation type="submission" date="2020-06" db="EMBL/GenBank/DDBJ databases">
        <title>Altererythrobacter lutimaris sp. nov., a marine bacterium isolated from a tidal flat.</title>
        <authorList>
            <person name="Kim D."/>
            <person name="Yoo Y."/>
            <person name="Kim J.-J."/>
        </authorList>
    </citation>
    <scope>NUCLEOTIDE SEQUENCE [LARGE SCALE GENOMIC DNA]</scope>
    <source>
        <strain evidence="3 4">JGD-16</strain>
    </source>
</reference>
<evidence type="ECO:0000313" key="4">
    <source>
        <dbReference type="Proteomes" id="UP000546031"/>
    </source>
</evidence>
<accession>A0A850H8L5</accession>
<feature type="transmembrane region" description="Helical" evidence="1">
    <location>
        <begin position="41"/>
        <end position="61"/>
    </location>
</feature>
<organism evidence="3 4">
    <name type="scientific">Altererythrobacter lutimaris</name>
    <dbReference type="NCBI Taxonomy" id="2743979"/>
    <lineage>
        <taxon>Bacteria</taxon>
        <taxon>Pseudomonadati</taxon>
        <taxon>Pseudomonadota</taxon>
        <taxon>Alphaproteobacteria</taxon>
        <taxon>Sphingomonadales</taxon>
        <taxon>Erythrobacteraceae</taxon>
        <taxon>Altererythrobacter</taxon>
    </lineage>
</organism>
<dbReference type="AlphaFoldDB" id="A0A850H8L5"/>
<name>A0A850H8L5_9SPHN</name>
<evidence type="ECO:0000256" key="1">
    <source>
        <dbReference type="SAM" id="Phobius"/>
    </source>
</evidence>
<comment type="caution">
    <text evidence="3">The sequence shown here is derived from an EMBL/GenBank/DDBJ whole genome shotgun (WGS) entry which is preliminary data.</text>
</comment>
<keyword evidence="1" id="KW-0472">Membrane</keyword>
<dbReference type="Proteomes" id="UP000546031">
    <property type="component" value="Unassembled WGS sequence"/>
</dbReference>
<proteinExistence type="predicted"/>